<organism evidence="1 2">
    <name type="scientific">Rhodoglobus vestalii</name>
    <dbReference type="NCBI Taxonomy" id="193384"/>
    <lineage>
        <taxon>Bacteria</taxon>
        <taxon>Bacillati</taxon>
        <taxon>Actinomycetota</taxon>
        <taxon>Actinomycetes</taxon>
        <taxon>Micrococcales</taxon>
        <taxon>Microbacteriaceae</taxon>
        <taxon>Rhodoglobus</taxon>
    </lineage>
</organism>
<evidence type="ECO:0000313" key="1">
    <source>
        <dbReference type="EMBL" id="TQO19235.1"/>
    </source>
</evidence>
<proteinExistence type="predicted"/>
<accession>A0A8H2K4X3</accession>
<protein>
    <recommendedName>
        <fullName evidence="3">Toxin-antitoxin system protein</fullName>
    </recommendedName>
</protein>
<name>A0A8H2K4X3_9MICO</name>
<reference evidence="1 2" key="1">
    <citation type="submission" date="2019-06" db="EMBL/GenBank/DDBJ databases">
        <title>Sequencing the genomes of 1000 actinobacteria strains.</title>
        <authorList>
            <person name="Klenk H.-P."/>
        </authorList>
    </citation>
    <scope>NUCLEOTIDE SEQUENCE [LARGE SCALE GENOMIC DNA]</scope>
    <source>
        <strain evidence="1 2">DSM 21947</strain>
    </source>
</reference>
<sequence>MATTIKVPVELRDRINRDAQERGVTAAGLIEGLLDGHERRRRMESFGRAFRGAEQEYWDEFQTWDVLVRDIRDGE</sequence>
<dbReference type="Proteomes" id="UP000316560">
    <property type="component" value="Unassembled WGS sequence"/>
</dbReference>
<keyword evidence="2" id="KW-1185">Reference proteome</keyword>
<dbReference type="RefSeq" id="WP_141989711.1">
    <property type="nucleotide sequence ID" value="NZ_VFRA01000001.1"/>
</dbReference>
<dbReference type="AlphaFoldDB" id="A0A8H2K4X3"/>
<comment type="caution">
    <text evidence="1">The sequence shown here is derived from an EMBL/GenBank/DDBJ whole genome shotgun (WGS) entry which is preliminary data.</text>
</comment>
<evidence type="ECO:0000313" key="2">
    <source>
        <dbReference type="Proteomes" id="UP000316560"/>
    </source>
</evidence>
<evidence type="ECO:0008006" key="3">
    <source>
        <dbReference type="Google" id="ProtNLM"/>
    </source>
</evidence>
<dbReference type="EMBL" id="VFRA01000001">
    <property type="protein sequence ID" value="TQO19235.1"/>
    <property type="molecule type" value="Genomic_DNA"/>
</dbReference>
<gene>
    <name evidence="1" type="ORF">FB472_0775</name>
</gene>
<dbReference type="OrthoDB" id="5195446at2"/>